<evidence type="ECO:0000313" key="4">
    <source>
        <dbReference type="Proteomes" id="UP000007015"/>
    </source>
</evidence>
<sequence>MARDLYDIISDRRQDFDPPFRREGSDDAFLQLVIQPIYSVMKQEAAMNKRGRTSHSKWRNYDDLNEYFWEDTTDDGVIEDGEDKLGELDLDSGGSLGGGGLVVEVEGVRVAALVGLGVLDGGHEGVGDGGFIGVEAKEEEAETEGSLSRETTKQRSRALSWMRGE</sequence>
<dbReference type="STRING" id="39946.B8A9N6"/>
<dbReference type="SMART" id="SM01205">
    <property type="entry name" value="FKS1_dom1"/>
    <property type="match status" value="1"/>
</dbReference>
<evidence type="ECO:0000313" key="3">
    <source>
        <dbReference type="EMBL" id="EEC70818.1"/>
    </source>
</evidence>
<protein>
    <recommendedName>
        <fullName evidence="2">1,3-beta-glucan synthase component FKS1-like domain-containing protein</fullName>
    </recommendedName>
</protein>
<feature type="domain" description="1,3-beta-glucan synthase component FKS1-like" evidence="2">
    <location>
        <begin position="1"/>
        <end position="76"/>
    </location>
</feature>
<evidence type="ECO:0000256" key="1">
    <source>
        <dbReference type="SAM" id="MobiDB-lite"/>
    </source>
</evidence>
<keyword evidence="4" id="KW-1185">Reference proteome</keyword>
<name>B8A9N6_ORYSI</name>
<dbReference type="PANTHER" id="PTHR12741:SF16">
    <property type="entry name" value="CALLOSE SYNTHASE 7"/>
    <property type="match status" value="1"/>
</dbReference>
<accession>B8A9N6</accession>
<dbReference type="Pfam" id="PF14288">
    <property type="entry name" value="FKS1_dom1"/>
    <property type="match status" value="1"/>
</dbReference>
<dbReference type="GO" id="GO:0005886">
    <property type="term" value="C:plasma membrane"/>
    <property type="evidence" value="ECO:0007669"/>
    <property type="project" value="TreeGrafter"/>
</dbReference>
<dbReference type="GO" id="GO:0046527">
    <property type="term" value="F:glucosyltransferase activity"/>
    <property type="evidence" value="ECO:0007669"/>
    <property type="project" value="TreeGrafter"/>
</dbReference>
<feature type="region of interest" description="Disordered" evidence="1">
    <location>
        <begin position="136"/>
        <end position="165"/>
    </location>
</feature>
<dbReference type="Gramene" id="BGIOSGA001490-TA">
    <property type="protein sequence ID" value="BGIOSGA001490-PA"/>
    <property type="gene ID" value="BGIOSGA001490"/>
</dbReference>
<dbReference type="PANTHER" id="PTHR12741">
    <property type="entry name" value="LYST-INTERACTING PROTEIN LIP5 DOPAMINE RESPONSIVE PROTEIN DRG-1"/>
    <property type="match status" value="1"/>
</dbReference>
<dbReference type="AlphaFoldDB" id="B8A9N6"/>
<organism evidence="3 4">
    <name type="scientific">Oryza sativa subsp. indica</name>
    <name type="common">Rice</name>
    <dbReference type="NCBI Taxonomy" id="39946"/>
    <lineage>
        <taxon>Eukaryota</taxon>
        <taxon>Viridiplantae</taxon>
        <taxon>Streptophyta</taxon>
        <taxon>Embryophyta</taxon>
        <taxon>Tracheophyta</taxon>
        <taxon>Spermatophyta</taxon>
        <taxon>Magnoliopsida</taxon>
        <taxon>Liliopsida</taxon>
        <taxon>Poales</taxon>
        <taxon>Poaceae</taxon>
        <taxon>BOP clade</taxon>
        <taxon>Oryzoideae</taxon>
        <taxon>Oryzeae</taxon>
        <taxon>Oryzinae</taxon>
        <taxon>Oryza</taxon>
        <taxon>Oryza sativa</taxon>
    </lineage>
</organism>
<dbReference type="HOGENOM" id="CLU_1613518_0_0_1"/>
<evidence type="ECO:0000259" key="2">
    <source>
        <dbReference type="SMART" id="SM01205"/>
    </source>
</evidence>
<dbReference type="EMBL" id="CM000126">
    <property type="protein sequence ID" value="EEC70818.1"/>
    <property type="molecule type" value="Genomic_DNA"/>
</dbReference>
<dbReference type="Proteomes" id="UP000007015">
    <property type="component" value="Chromosome 1"/>
</dbReference>
<reference evidence="3 4" key="1">
    <citation type="journal article" date="2005" name="PLoS Biol.">
        <title>The genomes of Oryza sativa: a history of duplications.</title>
        <authorList>
            <person name="Yu J."/>
            <person name="Wang J."/>
            <person name="Lin W."/>
            <person name="Li S."/>
            <person name="Li H."/>
            <person name="Zhou J."/>
            <person name="Ni P."/>
            <person name="Dong W."/>
            <person name="Hu S."/>
            <person name="Zeng C."/>
            <person name="Zhang J."/>
            <person name="Zhang Y."/>
            <person name="Li R."/>
            <person name="Xu Z."/>
            <person name="Li S."/>
            <person name="Li X."/>
            <person name="Zheng H."/>
            <person name="Cong L."/>
            <person name="Lin L."/>
            <person name="Yin J."/>
            <person name="Geng J."/>
            <person name="Li G."/>
            <person name="Shi J."/>
            <person name="Liu J."/>
            <person name="Lv H."/>
            <person name="Li J."/>
            <person name="Wang J."/>
            <person name="Deng Y."/>
            <person name="Ran L."/>
            <person name="Shi X."/>
            <person name="Wang X."/>
            <person name="Wu Q."/>
            <person name="Li C."/>
            <person name="Ren X."/>
            <person name="Wang J."/>
            <person name="Wang X."/>
            <person name="Li D."/>
            <person name="Liu D."/>
            <person name="Zhang X."/>
            <person name="Ji Z."/>
            <person name="Zhao W."/>
            <person name="Sun Y."/>
            <person name="Zhang Z."/>
            <person name="Bao J."/>
            <person name="Han Y."/>
            <person name="Dong L."/>
            <person name="Ji J."/>
            <person name="Chen P."/>
            <person name="Wu S."/>
            <person name="Liu J."/>
            <person name="Xiao Y."/>
            <person name="Bu D."/>
            <person name="Tan J."/>
            <person name="Yang L."/>
            <person name="Ye C."/>
            <person name="Zhang J."/>
            <person name="Xu J."/>
            <person name="Zhou Y."/>
            <person name="Yu Y."/>
            <person name="Zhang B."/>
            <person name="Zhuang S."/>
            <person name="Wei H."/>
            <person name="Liu B."/>
            <person name="Lei M."/>
            <person name="Yu H."/>
            <person name="Li Y."/>
            <person name="Xu H."/>
            <person name="Wei S."/>
            <person name="He X."/>
            <person name="Fang L."/>
            <person name="Zhang Z."/>
            <person name="Zhang Y."/>
            <person name="Huang X."/>
            <person name="Su Z."/>
            <person name="Tong W."/>
            <person name="Li J."/>
            <person name="Tong Z."/>
            <person name="Li S."/>
            <person name="Ye J."/>
            <person name="Wang L."/>
            <person name="Fang L."/>
            <person name="Lei T."/>
            <person name="Chen C."/>
            <person name="Chen H."/>
            <person name="Xu Z."/>
            <person name="Li H."/>
            <person name="Huang H."/>
            <person name="Zhang F."/>
            <person name="Xu H."/>
            <person name="Li N."/>
            <person name="Zhao C."/>
            <person name="Li S."/>
            <person name="Dong L."/>
            <person name="Huang Y."/>
            <person name="Li L."/>
            <person name="Xi Y."/>
            <person name="Qi Q."/>
            <person name="Li W."/>
            <person name="Zhang B."/>
            <person name="Hu W."/>
            <person name="Zhang Y."/>
            <person name="Tian X."/>
            <person name="Jiao Y."/>
            <person name="Liang X."/>
            <person name="Jin J."/>
            <person name="Gao L."/>
            <person name="Zheng W."/>
            <person name="Hao B."/>
            <person name="Liu S."/>
            <person name="Wang W."/>
            <person name="Yuan L."/>
            <person name="Cao M."/>
            <person name="McDermott J."/>
            <person name="Samudrala R."/>
            <person name="Wang J."/>
            <person name="Wong G.K."/>
            <person name="Yang H."/>
        </authorList>
    </citation>
    <scope>NUCLEOTIDE SEQUENCE [LARGE SCALE GENOMIC DNA]</scope>
    <source>
        <strain evidence="4">cv. 93-11</strain>
    </source>
</reference>
<gene>
    <name evidence="3" type="ORF">OsI_02283</name>
</gene>
<proteinExistence type="predicted"/>
<dbReference type="InterPro" id="IPR026899">
    <property type="entry name" value="FKS1-like_dom1"/>
</dbReference>